<evidence type="ECO:0000313" key="1">
    <source>
        <dbReference type="EMBL" id="KAH3823080.1"/>
    </source>
</evidence>
<dbReference type="EMBL" id="JAIWYP010000005">
    <property type="protein sequence ID" value="KAH3823080.1"/>
    <property type="molecule type" value="Genomic_DNA"/>
</dbReference>
<reference evidence="1" key="2">
    <citation type="submission" date="2020-11" db="EMBL/GenBank/DDBJ databases">
        <authorList>
            <person name="McCartney M.A."/>
            <person name="Auch B."/>
            <person name="Kono T."/>
            <person name="Mallez S."/>
            <person name="Becker A."/>
            <person name="Gohl D.M."/>
            <person name="Silverstein K.A.T."/>
            <person name="Koren S."/>
            <person name="Bechman K.B."/>
            <person name="Herman A."/>
            <person name="Abrahante J.E."/>
            <person name="Garbe J."/>
        </authorList>
    </citation>
    <scope>NUCLEOTIDE SEQUENCE</scope>
    <source>
        <strain evidence="1">Duluth1</strain>
        <tissue evidence="1">Whole animal</tissue>
    </source>
</reference>
<dbReference type="Proteomes" id="UP000828390">
    <property type="component" value="Unassembled WGS sequence"/>
</dbReference>
<comment type="caution">
    <text evidence="1">The sequence shown here is derived from an EMBL/GenBank/DDBJ whole genome shotgun (WGS) entry which is preliminary data.</text>
</comment>
<keyword evidence="2" id="KW-1185">Reference proteome</keyword>
<protein>
    <submittedName>
        <fullName evidence="1">Uncharacterized protein</fullName>
    </submittedName>
</protein>
<reference evidence="1" key="1">
    <citation type="journal article" date="2019" name="bioRxiv">
        <title>The Genome of the Zebra Mussel, Dreissena polymorpha: A Resource for Invasive Species Research.</title>
        <authorList>
            <person name="McCartney M.A."/>
            <person name="Auch B."/>
            <person name="Kono T."/>
            <person name="Mallez S."/>
            <person name="Zhang Y."/>
            <person name="Obille A."/>
            <person name="Becker A."/>
            <person name="Abrahante J.E."/>
            <person name="Garbe J."/>
            <person name="Badalamenti J.P."/>
            <person name="Herman A."/>
            <person name="Mangelson H."/>
            <person name="Liachko I."/>
            <person name="Sullivan S."/>
            <person name="Sone E.D."/>
            <person name="Koren S."/>
            <person name="Silverstein K.A.T."/>
            <person name="Beckman K.B."/>
            <person name="Gohl D.M."/>
        </authorList>
    </citation>
    <scope>NUCLEOTIDE SEQUENCE</scope>
    <source>
        <strain evidence="1">Duluth1</strain>
        <tissue evidence="1">Whole animal</tissue>
    </source>
</reference>
<proteinExistence type="predicted"/>
<evidence type="ECO:0000313" key="2">
    <source>
        <dbReference type="Proteomes" id="UP000828390"/>
    </source>
</evidence>
<accession>A0A9D4GWU2</accession>
<gene>
    <name evidence="1" type="ORF">DPMN_124878</name>
</gene>
<organism evidence="1 2">
    <name type="scientific">Dreissena polymorpha</name>
    <name type="common">Zebra mussel</name>
    <name type="synonym">Mytilus polymorpha</name>
    <dbReference type="NCBI Taxonomy" id="45954"/>
    <lineage>
        <taxon>Eukaryota</taxon>
        <taxon>Metazoa</taxon>
        <taxon>Spiralia</taxon>
        <taxon>Lophotrochozoa</taxon>
        <taxon>Mollusca</taxon>
        <taxon>Bivalvia</taxon>
        <taxon>Autobranchia</taxon>
        <taxon>Heteroconchia</taxon>
        <taxon>Euheterodonta</taxon>
        <taxon>Imparidentia</taxon>
        <taxon>Neoheterodontei</taxon>
        <taxon>Myida</taxon>
        <taxon>Dreissenoidea</taxon>
        <taxon>Dreissenidae</taxon>
        <taxon>Dreissena</taxon>
    </lineage>
</organism>
<dbReference type="AlphaFoldDB" id="A0A9D4GWU2"/>
<name>A0A9D4GWU2_DREPO</name>
<sequence>MDSSTCRIATVSGATGPQPCTATKRLQGAPNAAIQRTSSVTGILTRAIRKAYASQKRSSSASTPR</sequence>